<proteinExistence type="predicted"/>
<dbReference type="AlphaFoldDB" id="A0A914QU91"/>
<sequence length="494" mass="57438">MSPPPSSSIPKRGYNELQNCMGELILTFMLSLFHHLIVSGLLSQRNYKQAEIEFKRFVKNYADFKDCLLPKALSLYFDALHHRLESFDEDVAKYMKEIKDVSKADDDKMIPYIMVDTFYNLQRPDKVAEVCKIYCCRYEKDLKCLSFYFESMVRLRDFNEQFKIALKMYRLEESETNKLRLCTAAFLQASSKSTQKEREMGFEFAEKLAEKVFVDNPEHLAAYLKSVKDAKEKYVEKPFLGGSIINVEAVGTEEYEKAMVPKNEVSEDEMKQSHETFNSRLNALKEGSRNEKLWHETIAIMNLAKTADPKSDTYSSMANFFKHLLQQSPTHQFEEKDDLYACIKFLNIVQPEDHGLGTVAERIEEYTKRFGHDFSESQRILHCFDDLSVDDKKSIIESSNKILSILKPYICQKFEIGLPSNVYDKRQEIIEQKDVEALEGAFVPTNSSSVTLAYFHRLFLTDRMTLLSGSNAKVSDMEQMITAFWELWCIRYAF</sequence>
<dbReference type="WBParaSite" id="PDA_v2.g7523.t1">
    <property type="protein sequence ID" value="PDA_v2.g7523.t1"/>
    <property type="gene ID" value="PDA_v2.g7523"/>
</dbReference>
<organism evidence="1 2">
    <name type="scientific">Panagrolaimus davidi</name>
    <dbReference type="NCBI Taxonomy" id="227884"/>
    <lineage>
        <taxon>Eukaryota</taxon>
        <taxon>Metazoa</taxon>
        <taxon>Ecdysozoa</taxon>
        <taxon>Nematoda</taxon>
        <taxon>Chromadorea</taxon>
        <taxon>Rhabditida</taxon>
        <taxon>Tylenchina</taxon>
        <taxon>Panagrolaimomorpha</taxon>
        <taxon>Panagrolaimoidea</taxon>
        <taxon>Panagrolaimidae</taxon>
        <taxon>Panagrolaimus</taxon>
    </lineage>
</organism>
<evidence type="ECO:0000313" key="2">
    <source>
        <dbReference type="WBParaSite" id="PDA_v2.g7523.t1"/>
    </source>
</evidence>
<keyword evidence="1" id="KW-1185">Reference proteome</keyword>
<accession>A0A914QU91</accession>
<protein>
    <submittedName>
        <fullName evidence="2">Uncharacterized protein</fullName>
    </submittedName>
</protein>
<name>A0A914QU91_9BILA</name>
<dbReference type="Proteomes" id="UP000887578">
    <property type="component" value="Unplaced"/>
</dbReference>
<evidence type="ECO:0000313" key="1">
    <source>
        <dbReference type="Proteomes" id="UP000887578"/>
    </source>
</evidence>
<reference evidence="2" key="1">
    <citation type="submission" date="2022-11" db="UniProtKB">
        <authorList>
            <consortium name="WormBaseParasite"/>
        </authorList>
    </citation>
    <scope>IDENTIFICATION</scope>
</reference>